<dbReference type="InterPro" id="IPR050514">
    <property type="entry name" value="WAP_four-disulfide_core"/>
</dbReference>
<proteinExistence type="predicted"/>
<reference evidence="7" key="1">
    <citation type="submission" date="2023-06" db="EMBL/GenBank/DDBJ databases">
        <title>Reference genome for the Northern bat (Eptesicus nilssonii), a most northern bat species.</title>
        <authorList>
            <person name="Laine V.N."/>
            <person name="Pulliainen A.T."/>
            <person name="Lilley T.M."/>
        </authorList>
    </citation>
    <scope>NUCLEOTIDE SEQUENCE</scope>
    <source>
        <strain evidence="7">BLF_Eptnil</strain>
        <tissue evidence="7">Kidney</tissue>
    </source>
</reference>
<dbReference type="SUPFAM" id="SSF57256">
    <property type="entry name" value="Elafin-like"/>
    <property type="match status" value="1"/>
</dbReference>
<feature type="chain" id="PRO_5041456342" description="WAP domain-containing protein" evidence="5">
    <location>
        <begin position="23"/>
        <end position="111"/>
    </location>
</feature>
<dbReference type="GO" id="GO:0045087">
    <property type="term" value="P:innate immune response"/>
    <property type="evidence" value="ECO:0007669"/>
    <property type="project" value="TreeGrafter"/>
</dbReference>
<protein>
    <recommendedName>
        <fullName evidence="6">WAP domain-containing protein</fullName>
    </recommendedName>
</protein>
<dbReference type="EMBL" id="JAULJE010000011">
    <property type="protein sequence ID" value="KAK1337711.1"/>
    <property type="molecule type" value="Genomic_DNA"/>
</dbReference>
<dbReference type="PROSITE" id="PS51390">
    <property type="entry name" value="WAP"/>
    <property type="match status" value="1"/>
</dbReference>
<comment type="caution">
    <text evidence="7">The sequence shown here is derived from an EMBL/GenBank/DDBJ whole genome shotgun (WGS) entry which is preliminary data.</text>
</comment>
<organism evidence="7 8">
    <name type="scientific">Cnephaeus nilssonii</name>
    <name type="common">Northern bat</name>
    <name type="synonym">Eptesicus nilssonii</name>
    <dbReference type="NCBI Taxonomy" id="3371016"/>
    <lineage>
        <taxon>Eukaryota</taxon>
        <taxon>Metazoa</taxon>
        <taxon>Chordata</taxon>
        <taxon>Craniata</taxon>
        <taxon>Vertebrata</taxon>
        <taxon>Euteleostomi</taxon>
        <taxon>Mammalia</taxon>
        <taxon>Eutheria</taxon>
        <taxon>Laurasiatheria</taxon>
        <taxon>Chiroptera</taxon>
        <taxon>Yangochiroptera</taxon>
        <taxon>Vespertilionidae</taxon>
        <taxon>Cnephaeus</taxon>
    </lineage>
</organism>
<dbReference type="InterPro" id="IPR036645">
    <property type="entry name" value="Elafin-like_sf"/>
</dbReference>
<sequence length="111" mass="11772">MRPSSFLVLAVLLVLGMLVGQAAVSGVPYRGQQAEHVVAKGQGPRPAKGPGPVQLPSKVPSKPGSCPRILMMCAMMNPPNACMRDSECMGNKKCCMGTCGRVCMKPKWSKN</sequence>
<dbReference type="GO" id="GO:0004867">
    <property type="term" value="F:serine-type endopeptidase inhibitor activity"/>
    <property type="evidence" value="ECO:0007669"/>
    <property type="project" value="TreeGrafter"/>
</dbReference>
<feature type="domain" description="WAP" evidence="6">
    <location>
        <begin position="59"/>
        <end position="107"/>
    </location>
</feature>
<feature type="signal peptide" evidence="5">
    <location>
        <begin position="1"/>
        <end position="22"/>
    </location>
</feature>
<dbReference type="AlphaFoldDB" id="A0AA40LL56"/>
<keyword evidence="3" id="KW-1015">Disulfide bond</keyword>
<dbReference type="PANTHER" id="PTHR19441:SF30">
    <property type="entry name" value="ELAFIN"/>
    <property type="match status" value="1"/>
</dbReference>
<evidence type="ECO:0000256" key="5">
    <source>
        <dbReference type="SAM" id="SignalP"/>
    </source>
</evidence>
<evidence type="ECO:0000313" key="7">
    <source>
        <dbReference type="EMBL" id="KAK1337711.1"/>
    </source>
</evidence>
<evidence type="ECO:0000256" key="3">
    <source>
        <dbReference type="ARBA" id="ARBA00023157"/>
    </source>
</evidence>
<dbReference type="GO" id="GO:0005615">
    <property type="term" value="C:extracellular space"/>
    <property type="evidence" value="ECO:0007669"/>
    <property type="project" value="TreeGrafter"/>
</dbReference>
<evidence type="ECO:0000259" key="6">
    <source>
        <dbReference type="PROSITE" id="PS51390"/>
    </source>
</evidence>
<dbReference type="Pfam" id="PF00095">
    <property type="entry name" value="WAP"/>
    <property type="match status" value="1"/>
</dbReference>
<accession>A0AA40LL56</accession>
<evidence type="ECO:0000256" key="2">
    <source>
        <dbReference type="ARBA" id="ARBA00022729"/>
    </source>
</evidence>
<dbReference type="GO" id="GO:0019731">
    <property type="term" value="P:antibacterial humoral response"/>
    <property type="evidence" value="ECO:0007669"/>
    <property type="project" value="TreeGrafter"/>
</dbReference>
<dbReference type="Gene3D" id="4.10.75.10">
    <property type="entry name" value="Elafin-like"/>
    <property type="match status" value="1"/>
</dbReference>
<evidence type="ECO:0000256" key="1">
    <source>
        <dbReference type="ARBA" id="ARBA00022690"/>
    </source>
</evidence>
<dbReference type="PANTHER" id="PTHR19441">
    <property type="entry name" value="WHEY ACDIC PROTEIN WAP"/>
    <property type="match status" value="1"/>
</dbReference>
<dbReference type="FunFam" id="4.10.75.10:FF:000001">
    <property type="entry name" value="Anosmin 1"/>
    <property type="match status" value="1"/>
</dbReference>
<evidence type="ECO:0000256" key="4">
    <source>
        <dbReference type="SAM" id="MobiDB-lite"/>
    </source>
</evidence>
<keyword evidence="1" id="KW-0646">Protease inhibitor</keyword>
<dbReference type="Proteomes" id="UP001177744">
    <property type="component" value="Unassembled WGS sequence"/>
</dbReference>
<keyword evidence="8" id="KW-1185">Reference proteome</keyword>
<dbReference type="InterPro" id="IPR008197">
    <property type="entry name" value="WAP_dom"/>
</dbReference>
<name>A0AA40LL56_CNENI</name>
<feature type="region of interest" description="Disordered" evidence="4">
    <location>
        <begin position="35"/>
        <end position="62"/>
    </location>
</feature>
<gene>
    <name evidence="7" type="ORF">QTO34_002344</name>
</gene>
<keyword evidence="2 5" id="KW-0732">Signal</keyword>
<dbReference type="SMART" id="SM00217">
    <property type="entry name" value="WAP"/>
    <property type="match status" value="1"/>
</dbReference>
<dbReference type="PRINTS" id="PR00003">
    <property type="entry name" value="4DISULPHCORE"/>
</dbReference>
<evidence type="ECO:0000313" key="8">
    <source>
        <dbReference type="Proteomes" id="UP001177744"/>
    </source>
</evidence>